<dbReference type="Gene3D" id="2.60.120.380">
    <property type="match status" value="1"/>
</dbReference>
<organism evidence="1 2">
    <name type="scientific">Leptospira bourretii</name>
    <dbReference type="NCBI Taxonomy" id="2484962"/>
    <lineage>
        <taxon>Bacteria</taxon>
        <taxon>Pseudomonadati</taxon>
        <taxon>Spirochaetota</taxon>
        <taxon>Spirochaetia</taxon>
        <taxon>Leptospirales</taxon>
        <taxon>Leptospiraceae</taxon>
        <taxon>Leptospira</taxon>
    </lineage>
</organism>
<gene>
    <name evidence="1" type="ORF">EHQ23_03080</name>
</gene>
<protein>
    <submittedName>
        <fullName evidence="1">Uncharacterized protein</fullName>
    </submittedName>
</protein>
<comment type="caution">
    <text evidence="1">The sequence shown here is derived from an EMBL/GenBank/DDBJ whole genome shotgun (WGS) entry which is preliminary data.</text>
</comment>
<evidence type="ECO:0000313" key="1">
    <source>
        <dbReference type="EMBL" id="TGK89385.1"/>
    </source>
</evidence>
<accession>A0A5K1TGG4</accession>
<evidence type="ECO:0000313" key="2">
    <source>
        <dbReference type="Proteomes" id="UP000297394"/>
    </source>
</evidence>
<dbReference type="EMBL" id="RQFM01000008">
    <property type="protein sequence ID" value="TGK89385.1"/>
    <property type="molecule type" value="Genomic_DNA"/>
</dbReference>
<name>A0A5K1TGG4_9LEPT</name>
<dbReference type="AlphaFoldDB" id="A0A5K1TGG4"/>
<dbReference type="Proteomes" id="UP000297394">
    <property type="component" value="Unassembled WGS sequence"/>
</dbReference>
<sequence>MKIYTLFTILFIFVLNCSSSKPDTSAEDSLLLLLLASPRSSASTGTGTDGASCTSNFNCASGFLCVSAFNLDQTSTTDRCKAIPTTSGSIAINGTSSNGTIISLRPLLDFDLNVTSAGNHIITAFSTTSTVDLVLELTNAAGTVVLSATDTNPAGASRERLKENLAIGTYRVRVKNYFVSGTFGGTVRVQVANNPTLVSSGSSCNFLTNAGGSSCFDFLAGGTHTAALCGAGGTYHATNSCATVNAGAAPTISGRCLFSMNATTTNGQGFVMRSYYSAGAGVVAPVNNTVGSGDCTSNNVNIDSLGRTIFQ</sequence>
<reference evidence="1 2" key="1">
    <citation type="journal article" date="2019" name="PLoS Negl. Trop. Dis.">
        <title>Revisiting the worldwide diversity of Leptospira species in the environment.</title>
        <authorList>
            <person name="Vincent A.T."/>
            <person name="Schiettekatte O."/>
            <person name="Bourhy P."/>
            <person name="Veyrier F.J."/>
            <person name="Picardeau M."/>
        </authorList>
    </citation>
    <scope>NUCLEOTIDE SEQUENCE [LARGE SCALE GENOMIC DNA]</scope>
    <source>
        <strain evidence="1 2">201800280</strain>
    </source>
</reference>
<proteinExistence type="predicted"/>